<protein>
    <submittedName>
        <fullName evidence="1">Uncharacterized protein</fullName>
    </submittedName>
</protein>
<reference evidence="2" key="1">
    <citation type="journal article" date="2017" name="Nat. Microbiol.">
        <title>Global analysis of biosynthetic gene clusters reveals vast potential of secondary metabolite production in Penicillium species.</title>
        <authorList>
            <person name="Nielsen J.C."/>
            <person name="Grijseels S."/>
            <person name="Prigent S."/>
            <person name="Ji B."/>
            <person name="Dainat J."/>
            <person name="Nielsen K.F."/>
            <person name="Frisvad J.C."/>
            <person name="Workman M."/>
            <person name="Nielsen J."/>
        </authorList>
    </citation>
    <scope>NUCLEOTIDE SEQUENCE [LARGE SCALE GENOMIC DNA]</scope>
    <source>
        <strain evidence="2">IBT 13039</strain>
    </source>
</reference>
<evidence type="ECO:0000313" key="2">
    <source>
        <dbReference type="Proteomes" id="UP000191691"/>
    </source>
</evidence>
<sequence>MAASDVAARRWAVSLSALCQGIARGALVYSR</sequence>
<gene>
    <name evidence="1" type="ORF">PENNAL_c0012G07721</name>
</gene>
<comment type="caution">
    <text evidence="1">The sequence shown here is derived from an EMBL/GenBank/DDBJ whole genome shotgun (WGS) entry which is preliminary data.</text>
</comment>
<dbReference type="Proteomes" id="UP000191691">
    <property type="component" value="Unassembled WGS sequence"/>
</dbReference>
<proteinExistence type="predicted"/>
<accession>A0A1V6YSB7</accession>
<keyword evidence="2" id="KW-1185">Reference proteome</keyword>
<name>A0A1V6YSB7_PENNA</name>
<organism evidence="1 2">
    <name type="scientific">Penicillium nalgiovense</name>
    <dbReference type="NCBI Taxonomy" id="60175"/>
    <lineage>
        <taxon>Eukaryota</taxon>
        <taxon>Fungi</taxon>
        <taxon>Dikarya</taxon>
        <taxon>Ascomycota</taxon>
        <taxon>Pezizomycotina</taxon>
        <taxon>Eurotiomycetes</taxon>
        <taxon>Eurotiomycetidae</taxon>
        <taxon>Eurotiales</taxon>
        <taxon>Aspergillaceae</taxon>
        <taxon>Penicillium</taxon>
    </lineage>
</organism>
<dbReference type="AlphaFoldDB" id="A0A1V6YSB7"/>
<dbReference type="EMBL" id="MOOB01000012">
    <property type="protein sequence ID" value="OQE90330.1"/>
    <property type="molecule type" value="Genomic_DNA"/>
</dbReference>
<evidence type="ECO:0000313" key="1">
    <source>
        <dbReference type="EMBL" id="OQE90330.1"/>
    </source>
</evidence>